<dbReference type="PATRIC" id="fig|431306.5.peg.1852"/>
<accession>A0A0U5BJE8</accession>
<dbReference type="EMBL" id="WOTE01000008">
    <property type="protein sequence ID" value="NHO40257.1"/>
    <property type="molecule type" value="Genomic_DNA"/>
</dbReference>
<dbReference type="Proteomes" id="UP000068250">
    <property type="component" value="Chromosome I"/>
</dbReference>
<reference evidence="3" key="1">
    <citation type="submission" date="2014-09" db="EMBL/GenBank/DDBJ databases">
        <authorList>
            <person name="Illeghems K.G."/>
        </authorList>
    </citation>
    <scope>NUCLEOTIDE SEQUENCE [LARGE SCALE GENOMIC DNA]</scope>
    <source>
        <strain evidence="3">LMG 23848T</strain>
    </source>
</reference>
<evidence type="ECO:0000313" key="1">
    <source>
        <dbReference type="EMBL" id="CEF56151.1"/>
    </source>
</evidence>
<dbReference type="STRING" id="431306.AGA_1811"/>
<dbReference type="RefSeq" id="WP_059023847.1">
    <property type="nucleotide sequence ID" value="NZ_LN609302.1"/>
</dbReference>
<organism evidence="1 3">
    <name type="scientific">Acetobacter ghanensis</name>
    <dbReference type="NCBI Taxonomy" id="431306"/>
    <lineage>
        <taxon>Bacteria</taxon>
        <taxon>Pseudomonadati</taxon>
        <taxon>Pseudomonadota</taxon>
        <taxon>Alphaproteobacteria</taxon>
        <taxon>Acetobacterales</taxon>
        <taxon>Acetobacteraceae</taxon>
        <taxon>Acetobacter</taxon>
    </lineage>
</organism>
<dbReference type="EMBL" id="LN609302">
    <property type="protein sequence ID" value="CEF56151.1"/>
    <property type="molecule type" value="Genomic_DNA"/>
</dbReference>
<evidence type="ECO:0000313" key="3">
    <source>
        <dbReference type="Proteomes" id="UP000068250"/>
    </source>
</evidence>
<protein>
    <submittedName>
        <fullName evidence="1">Tail fiber</fullName>
    </submittedName>
</protein>
<proteinExistence type="predicted"/>
<reference evidence="2 4" key="3">
    <citation type="journal article" date="2020" name="Int. J. Syst. Evol. Microbiol.">
        <title>Novel acetic acid bacteria from cider fermentations: Acetobacter conturbans sp. nov. and Acetobacter fallax sp. nov.</title>
        <authorList>
            <person name="Sombolestani A.S."/>
            <person name="Cleenwerck I."/>
            <person name="Cnockaert M."/>
            <person name="Borremans W."/>
            <person name="Wieme A.D."/>
            <person name="De Vuyst L."/>
            <person name="Vandamme P."/>
        </authorList>
    </citation>
    <scope>NUCLEOTIDE SEQUENCE [LARGE SCALE GENOMIC DNA]</scope>
    <source>
        <strain evidence="2 4">LMG 23848</strain>
    </source>
</reference>
<evidence type="ECO:0000313" key="4">
    <source>
        <dbReference type="Proteomes" id="UP000657200"/>
    </source>
</evidence>
<reference evidence="1" key="2">
    <citation type="submission" date="2014-09" db="EMBL/GenBank/DDBJ databases">
        <authorList>
            <person name="Magalhaes I.L.F."/>
            <person name="Oliveira U."/>
            <person name="Santos F.R."/>
            <person name="Vidigal T.H.D.A."/>
            <person name="Brescovit A.D."/>
            <person name="Santos A.J."/>
        </authorList>
    </citation>
    <scope>NUCLEOTIDE SEQUENCE</scope>
    <source>
        <strain evidence="1">LMG 23848T</strain>
    </source>
</reference>
<dbReference type="AlphaFoldDB" id="A0A0U5BJE8"/>
<sequence length="380" mass="39507">MVYRIDDVTAVSALPALPTDNIGTPGFFTGGSTSGQSPTRVRFWWLNMVQEELVNIAEAAGIVFDKTKNDQCITAIKQLISGVASSAVMGTPGVLADGDVAGKLLYYAANQKAPVFVYGTTTVALVTTTALGTALQGFLSLGGGNVTGTMDWGSKTAAATLTHRYWSAGAPSEGDATPDVTLTISGGTAGTANKGVTALSTGTFDLTGIGSIPVPDVVDFNSQGVLNAKTADGRYISSVADAAASLKRIISLLENADGRAVFGDGTNNSVLANLSDLPTQFNGVDSSGRGYGYQKFNDGTMIVFGYAYYQKSTGTTGTVITLPFSFPGKFIGLNCTDVGNDNNAVAAYPESQSSFRCWGGAPTISYLNTEFFYTARGTWE</sequence>
<dbReference type="OrthoDB" id="7285494at2"/>
<evidence type="ECO:0000313" key="2">
    <source>
        <dbReference type="EMBL" id="NHO40257.1"/>
    </source>
</evidence>
<name>A0A0U5BJE8_9PROT</name>
<gene>
    <name evidence="1" type="ORF">AGA_1811</name>
    <name evidence="2" type="ORF">GOB80_11305</name>
</gene>
<keyword evidence="4" id="KW-1185">Reference proteome</keyword>
<dbReference type="Proteomes" id="UP000657200">
    <property type="component" value="Unassembled WGS sequence"/>
</dbReference>